<dbReference type="Gene3D" id="3.20.20.80">
    <property type="entry name" value="Glycosidases"/>
    <property type="match status" value="1"/>
</dbReference>
<name>A0A7X1B0Y9_9BACT</name>
<reference evidence="1 2" key="1">
    <citation type="submission" date="2020-07" db="EMBL/GenBank/DDBJ databases">
        <authorList>
            <person name="Feng X."/>
        </authorList>
    </citation>
    <scope>NUCLEOTIDE SEQUENCE [LARGE SCALE GENOMIC DNA]</scope>
    <source>
        <strain evidence="1 2">JCM14086</strain>
    </source>
</reference>
<organism evidence="1 2">
    <name type="scientific">Puniceicoccus vermicola</name>
    <dbReference type="NCBI Taxonomy" id="388746"/>
    <lineage>
        <taxon>Bacteria</taxon>
        <taxon>Pseudomonadati</taxon>
        <taxon>Verrucomicrobiota</taxon>
        <taxon>Opitutia</taxon>
        <taxon>Puniceicoccales</taxon>
        <taxon>Puniceicoccaceae</taxon>
        <taxon>Puniceicoccus</taxon>
    </lineage>
</organism>
<sequence>MTASIHHSKKQPLLIEFDWMVPEINDSSPSVLLESNRPQARGAIKAQLLIARNKDDNFRRWITVHTDTGLLPLVPFTEGDWYRIQMEIPTVEGRAMNLMIKQQERSPQVFQQIPMRNPNELIDQIRFLDNTPADQTCSFYIDNFRVSILETGQCGHSFDRYRLYIPNQSFEVGQGSWYAASYYGAGLEITRSEDAVDGQYSLQIASREPESTSNFDSPILDWPHNRPVQLRFWIKGSFDLDGSQARVELTSKNWGRPESNFWDFELTHNWQQHTIKIPAIENNDEDWRIRFRIPSQGWIRLDGIEMIEEPFATAPALIDPEIELTWESGISFVYPEEIARLHVRVGPLEDQEPPRLSGSILNDKGLITQLPPSRWVMDGRIAETIIDFGTRPIGLYNLDIRINDADGNLLADAQPSFACIHRHGEGEPWVGIFVSNSRLNSDVGPSLAKIGIPFVRRGASLSWHIRKGKRPGEWKSFDVVREELRENGLKELAILEGAPRSIRKLYGNAAGRWHRILGLHWTQGLRKEWENYVEALAVNDADFCGYESWNETNANSYFLGSTSTVADMLEANREALNRAGISPDHPVLGPTTSHIPQVYIRNVLGQVAPGTVDGVSIHPYRNGRGIPESTGYAYELDELRKTMFEVGLGDGHIWATELGISSSDLPRLEQAGLKPFTGLGSASSHRAFPPDDEVANYVLRAFIMGLTRGVDRQFYFLWADLPRTHLKMGLVRGDRPSSPKMQALSVSVLQYLFNGATFSRTLQETPPLYVYTFLKGKRQIVAAWSQEGRISAQLGPLGNARFMDRFGRPLTHSKIVTLSEAPIFIETDAGDPVDLKPITAPVDEPFILIQNQPISISLDLTAQDSLSQLVDVSCPSTEGESWDPWPLEVIDWRIEGDQLLVTVIPSSNEFSGFGFSELSLQTPTDEFFVSVPVKITTGGSARAPLDLLPNPGLFLQSTDQAATVETEGNSFVMTVLPVPDYWGPRFEGAFLLPPTPDITGYEQISFEVMTLEPTLNMQMRILMKSIDGTVYKSWVQPDVLTSKDKWQKITIPLNTFYLTKLSREFQEPQQPRLESIQSIAISVNGNDPKSGTKFRVRSVRLEPRKLSNE</sequence>
<dbReference type="SUPFAM" id="SSF49785">
    <property type="entry name" value="Galactose-binding domain-like"/>
    <property type="match status" value="1"/>
</dbReference>
<dbReference type="Gene3D" id="2.60.120.260">
    <property type="entry name" value="Galactose-binding domain-like"/>
    <property type="match status" value="1"/>
</dbReference>
<keyword evidence="2" id="KW-1185">Reference proteome</keyword>
<dbReference type="RefSeq" id="WP_185694070.1">
    <property type="nucleotide sequence ID" value="NZ_JACHVA010000126.1"/>
</dbReference>
<comment type="caution">
    <text evidence="1">The sequence shown here is derived from an EMBL/GenBank/DDBJ whole genome shotgun (WGS) entry which is preliminary data.</text>
</comment>
<dbReference type="SUPFAM" id="SSF51445">
    <property type="entry name" value="(Trans)glycosidases"/>
    <property type="match status" value="1"/>
</dbReference>
<protein>
    <submittedName>
        <fullName evidence="1">CIA30 family protein</fullName>
    </submittedName>
</protein>
<gene>
    <name evidence="1" type="ORF">H5P30_16800</name>
</gene>
<dbReference type="AlphaFoldDB" id="A0A7X1B0Y9"/>
<dbReference type="EMBL" id="JACHVA010000126">
    <property type="protein sequence ID" value="MBC2603444.1"/>
    <property type="molecule type" value="Genomic_DNA"/>
</dbReference>
<accession>A0A7X1B0Y9</accession>
<dbReference type="InterPro" id="IPR008979">
    <property type="entry name" value="Galactose-bd-like_sf"/>
</dbReference>
<evidence type="ECO:0000313" key="1">
    <source>
        <dbReference type="EMBL" id="MBC2603444.1"/>
    </source>
</evidence>
<dbReference type="Proteomes" id="UP000525652">
    <property type="component" value="Unassembled WGS sequence"/>
</dbReference>
<dbReference type="InterPro" id="IPR017853">
    <property type="entry name" value="GH"/>
</dbReference>
<proteinExistence type="predicted"/>
<evidence type="ECO:0000313" key="2">
    <source>
        <dbReference type="Proteomes" id="UP000525652"/>
    </source>
</evidence>